<protein>
    <submittedName>
        <fullName evidence="1">(2Fe-2S) ferredoxin</fullName>
    </submittedName>
</protein>
<dbReference type="SUPFAM" id="SSF52833">
    <property type="entry name" value="Thioredoxin-like"/>
    <property type="match status" value="1"/>
</dbReference>
<sequence length="143" mass="15249">MAKRSPKNRRPPREIAGDRPVVVVCRGGDCGNRTKHPGFDHVAQLRQVRLGLDGVADVVSSSCLDACDHSNVVVVLPGQDGRAAGGDAVWIGQALDPDTTADIVRWVADGGPGRVEEPTLVEINAFRPTRLNRHELEEATGVG</sequence>
<dbReference type="Gene3D" id="3.40.30.10">
    <property type="entry name" value="Glutaredoxin"/>
    <property type="match status" value="1"/>
</dbReference>
<dbReference type="RefSeq" id="WP_183337525.1">
    <property type="nucleotide sequence ID" value="NZ_JACHZG010000001.1"/>
</dbReference>
<dbReference type="EMBL" id="JACHZG010000001">
    <property type="protein sequence ID" value="MBB3326612.1"/>
    <property type="molecule type" value="Genomic_DNA"/>
</dbReference>
<name>A0A7W5JVM8_9ACTN</name>
<evidence type="ECO:0000313" key="2">
    <source>
        <dbReference type="Proteomes" id="UP000565572"/>
    </source>
</evidence>
<dbReference type="InterPro" id="IPR036249">
    <property type="entry name" value="Thioredoxin-like_sf"/>
</dbReference>
<gene>
    <name evidence="1" type="ORF">FHX39_001556</name>
</gene>
<keyword evidence="2" id="KW-1185">Reference proteome</keyword>
<proteinExistence type="predicted"/>
<evidence type="ECO:0000313" key="1">
    <source>
        <dbReference type="EMBL" id="MBB3326612.1"/>
    </source>
</evidence>
<comment type="caution">
    <text evidence="1">The sequence shown here is derived from an EMBL/GenBank/DDBJ whole genome shotgun (WGS) entry which is preliminary data.</text>
</comment>
<dbReference type="Proteomes" id="UP000565572">
    <property type="component" value="Unassembled WGS sequence"/>
</dbReference>
<dbReference type="AlphaFoldDB" id="A0A7W5JVM8"/>
<accession>A0A7W5JVM8</accession>
<dbReference type="CDD" id="cd02980">
    <property type="entry name" value="TRX_Fd_family"/>
    <property type="match status" value="1"/>
</dbReference>
<organism evidence="1 2">
    <name type="scientific">Microlunatus antarcticus</name>
    <dbReference type="NCBI Taxonomy" id="53388"/>
    <lineage>
        <taxon>Bacteria</taxon>
        <taxon>Bacillati</taxon>
        <taxon>Actinomycetota</taxon>
        <taxon>Actinomycetes</taxon>
        <taxon>Propionibacteriales</taxon>
        <taxon>Propionibacteriaceae</taxon>
        <taxon>Microlunatus</taxon>
    </lineage>
</organism>
<reference evidence="1 2" key="1">
    <citation type="submission" date="2020-08" db="EMBL/GenBank/DDBJ databases">
        <title>Sequencing the genomes of 1000 actinobacteria strains.</title>
        <authorList>
            <person name="Klenk H.-P."/>
        </authorList>
    </citation>
    <scope>NUCLEOTIDE SEQUENCE [LARGE SCALE GENOMIC DNA]</scope>
    <source>
        <strain evidence="1 2">DSM 11053</strain>
    </source>
</reference>